<reference evidence="2" key="1">
    <citation type="journal article" date="2017" name="Science">
        <title>Giant viruses with an expanded complement of translation system components.</title>
        <authorList>
            <person name="Schulz F."/>
            <person name="Yutin N."/>
            <person name="Ivanova N.N."/>
            <person name="Ortega D.R."/>
            <person name="Lee T.K."/>
            <person name="Vierheilig J."/>
            <person name="Daims H."/>
            <person name="Horn M."/>
            <person name="Wagner M."/>
            <person name="Jensen G.J."/>
            <person name="Kyrpides N.C."/>
            <person name="Koonin E.V."/>
            <person name="Woyke T."/>
        </authorList>
    </citation>
    <scope>NUCLEOTIDE SEQUENCE</scope>
    <source>
        <strain evidence="2">CTV1</strain>
    </source>
</reference>
<sequence length="502" mass="57532">MLERSIISAKYIILEMENIKALTEELENLSKLVGKKNSNKAKKLLNNCKDQLKKIEDQLNLQVTFKKEQQLIGKNYSKKMSLVMEFLRSIEIFLDVSLTGGVFGSFVRQIFEIPFAMEDGYKENSFANPIGHDLDIVLFTVIPHQITIHNIIKFMELTEQYIRFVDSSNGNVNYPMFGEYRLVEIKNTTVTEIKHNFPFGKKSLYNIPKFVAKFVDSNNKMTSVDILSWLPGNTGDTWRDFDTNCLVMTKNGIMTHNNTNFFSVLNHIKRKECECLVDVEGLQSILKQGIPRIHKIPYLSTISQFMSNRLKILANGYDTITSSYSVPCFDIETIESCPITNCEPPYINITLCCNHKLSIAAYTGLVFKSDNPDSESIKCPYCRGEFLIKMIDKKPSTINFWSPKINKKIKVYTPEYATNSKVIISDECKKMIVNYYSEVSSDNRNITNQTFIPGNIIPENGMSIPINNMPINNIPVINGQPSLINRQHPNNFYVLDYDEDSY</sequence>
<protein>
    <submittedName>
        <fullName evidence="2">Uncharacterized protein</fullName>
    </submittedName>
</protein>
<accession>A0A1V0SAT0</accession>
<dbReference type="EMBL" id="KY684083">
    <property type="protein sequence ID" value="ARF08803.1"/>
    <property type="molecule type" value="Genomic_DNA"/>
</dbReference>
<proteinExistence type="predicted"/>
<name>A0A1V0SAT0_9VIRU</name>
<gene>
    <name evidence="2" type="ORF">Catovirus_1_853</name>
</gene>
<evidence type="ECO:0000256" key="1">
    <source>
        <dbReference type="SAM" id="Coils"/>
    </source>
</evidence>
<feature type="coiled-coil region" evidence="1">
    <location>
        <begin position="12"/>
        <end position="58"/>
    </location>
</feature>
<organism evidence="2">
    <name type="scientific">Catovirus CTV1</name>
    <dbReference type="NCBI Taxonomy" id="1977631"/>
    <lineage>
        <taxon>Viruses</taxon>
        <taxon>Varidnaviria</taxon>
        <taxon>Bamfordvirae</taxon>
        <taxon>Nucleocytoviricota</taxon>
        <taxon>Megaviricetes</taxon>
        <taxon>Imitervirales</taxon>
        <taxon>Mimiviridae</taxon>
        <taxon>Klosneuvirinae</taxon>
        <taxon>Catovirus</taxon>
    </lineage>
</organism>
<keyword evidence="1" id="KW-0175">Coiled coil</keyword>
<evidence type="ECO:0000313" key="2">
    <source>
        <dbReference type="EMBL" id="ARF08803.1"/>
    </source>
</evidence>